<reference evidence="1" key="2">
    <citation type="submission" date="2020-11" db="EMBL/GenBank/DDBJ databases">
        <authorList>
            <person name="McCartney M.A."/>
            <person name="Auch B."/>
            <person name="Kono T."/>
            <person name="Mallez S."/>
            <person name="Becker A."/>
            <person name="Gohl D.M."/>
            <person name="Silverstein K.A.T."/>
            <person name="Koren S."/>
            <person name="Bechman K.B."/>
            <person name="Herman A."/>
            <person name="Abrahante J.E."/>
            <person name="Garbe J."/>
        </authorList>
    </citation>
    <scope>NUCLEOTIDE SEQUENCE</scope>
    <source>
        <strain evidence="1">Duluth1</strain>
        <tissue evidence="1">Whole animal</tissue>
    </source>
</reference>
<dbReference type="EMBL" id="JAIWYP010000001">
    <property type="protein sequence ID" value="KAH3888451.1"/>
    <property type="molecule type" value="Genomic_DNA"/>
</dbReference>
<proteinExistence type="predicted"/>
<dbReference type="Proteomes" id="UP000828390">
    <property type="component" value="Unassembled WGS sequence"/>
</dbReference>
<sequence length="75" mass="8207">MAVKDSTRVCPMFQILPNLTGKMGARVKELQKKLAEREESRQPAAVLGKQDMAALSTKMSAKVQGPVVGTNVWHI</sequence>
<organism evidence="1 2">
    <name type="scientific">Dreissena polymorpha</name>
    <name type="common">Zebra mussel</name>
    <name type="synonym">Mytilus polymorpha</name>
    <dbReference type="NCBI Taxonomy" id="45954"/>
    <lineage>
        <taxon>Eukaryota</taxon>
        <taxon>Metazoa</taxon>
        <taxon>Spiralia</taxon>
        <taxon>Lophotrochozoa</taxon>
        <taxon>Mollusca</taxon>
        <taxon>Bivalvia</taxon>
        <taxon>Autobranchia</taxon>
        <taxon>Heteroconchia</taxon>
        <taxon>Euheterodonta</taxon>
        <taxon>Imparidentia</taxon>
        <taxon>Neoheterodontei</taxon>
        <taxon>Myida</taxon>
        <taxon>Dreissenoidea</taxon>
        <taxon>Dreissenidae</taxon>
        <taxon>Dreissena</taxon>
    </lineage>
</organism>
<evidence type="ECO:0000313" key="2">
    <source>
        <dbReference type="Proteomes" id="UP000828390"/>
    </source>
</evidence>
<evidence type="ECO:0000313" key="1">
    <source>
        <dbReference type="EMBL" id="KAH3888451.1"/>
    </source>
</evidence>
<name>A0A9D4S1E7_DREPO</name>
<accession>A0A9D4S1E7</accession>
<dbReference type="AlphaFoldDB" id="A0A9D4S1E7"/>
<gene>
    <name evidence="1" type="ORF">DPMN_012486</name>
</gene>
<reference evidence="1" key="1">
    <citation type="journal article" date="2019" name="bioRxiv">
        <title>The Genome of the Zebra Mussel, Dreissena polymorpha: A Resource for Invasive Species Research.</title>
        <authorList>
            <person name="McCartney M.A."/>
            <person name="Auch B."/>
            <person name="Kono T."/>
            <person name="Mallez S."/>
            <person name="Zhang Y."/>
            <person name="Obille A."/>
            <person name="Becker A."/>
            <person name="Abrahante J.E."/>
            <person name="Garbe J."/>
            <person name="Badalamenti J.P."/>
            <person name="Herman A."/>
            <person name="Mangelson H."/>
            <person name="Liachko I."/>
            <person name="Sullivan S."/>
            <person name="Sone E.D."/>
            <person name="Koren S."/>
            <person name="Silverstein K.A.T."/>
            <person name="Beckman K.B."/>
            <person name="Gohl D.M."/>
        </authorList>
    </citation>
    <scope>NUCLEOTIDE SEQUENCE</scope>
    <source>
        <strain evidence="1">Duluth1</strain>
        <tissue evidence="1">Whole animal</tissue>
    </source>
</reference>
<keyword evidence="2" id="KW-1185">Reference proteome</keyword>
<protein>
    <submittedName>
        <fullName evidence="1">Uncharacterized protein</fullName>
    </submittedName>
</protein>
<comment type="caution">
    <text evidence="1">The sequence shown here is derived from an EMBL/GenBank/DDBJ whole genome shotgun (WGS) entry which is preliminary data.</text>
</comment>